<dbReference type="AlphaFoldDB" id="A0A1I6AJP5"/>
<dbReference type="EMBL" id="FOWW01000013">
    <property type="protein sequence ID" value="SFQ68929.1"/>
    <property type="molecule type" value="Genomic_DNA"/>
</dbReference>
<evidence type="ECO:0000313" key="3">
    <source>
        <dbReference type="Proteomes" id="UP000198727"/>
    </source>
</evidence>
<evidence type="ECO:0000256" key="1">
    <source>
        <dbReference type="SAM" id="Phobius"/>
    </source>
</evidence>
<accession>A0A1I6AJP5</accession>
<keyword evidence="3" id="KW-1185">Reference proteome</keyword>
<gene>
    <name evidence="2" type="ORF">SAMN05421810_11312</name>
</gene>
<dbReference type="Proteomes" id="UP000198727">
    <property type="component" value="Unassembled WGS sequence"/>
</dbReference>
<reference evidence="3" key="1">
    <citation type="submission" date="2016-10" db="EMBL/GenBank/DDBJ databases">
        <authorList>
            <person name="Varghese N."/>
            <person name="Submissions S."/>
        </authorList>
    </citation>
    <scope>NUCLEOTIDE SEQUENCE [LARGE SCALE GENOMIC DNA]</scope>
    <source>
        <strain evidence="3">CGMCC 4.5579</strain>
    </source>
</reference>
<feature type="transmembrane region" description="Helical" evidence="1">
    <location>
        <begin position="6"/>
        <end position="25"/>
    </location>
</feature>
<dbReference type="RefSeq" id="WP_092536155.1">
    <property type="nucleotide sequence ID" value="NZ_FOWW01000013.1"/>
</dbReference>
<protein>
    <submittedName>
        <fullName evidence="2">Uncharacterized protein</fullName>
    </submittedName>
</protein>
<keyword evidence="1" id="KW-0812">Transmembrane</keyword>
<sequence>MNANTILVVVGLAGVYLLTVAMWPYRACGGCQGGKVRSPSGRHWRPCRRCGGTGRRRRWGAHLIGRR</sequence>
<keyword evidence="1" id="KW-0472">Membrane</keyword>
<organism evidence="2 3">
    <name type="scientific">Amycolatopsis arida</name>
    <dbReference type="NCBI Taxonomy" id="587909"/>
    <lineage>
        <taxon>Bacteria</taxon>
        <taxon>Bacillati</taxon>
        <taxon>Actinomycetota</taxon>
        <taxon>Actinomycetes</taxon>
        <taxon>Pseudonocardiales</taxon>
        <taxon>Pseudonocardiaceae</taxon>
        <taxon>Amycolatopsis</taxon>
    </lineage>
</organism>
<keyword evidence="1" id="KW-1133">Transmembrane helix</keyword>
<proteinExistence type="predicted"/>
<name>A0A1I6AJP5_9PSEU</name>
<evidence type="ECO:0000313" key="2">
    <source>
        <dbReference type="EMBL" id="SFQ68929.1"/>
    </source>
</evidence>